<reference evidence="4" key="1">
    <citation type="journal article" date="2019" name="Int. J. Syst. Evol. Microbiol.">
        <title>The Global Catalogue of Microorganisms (GCM) 10K type strain sequencing project: providing services to taxonomists for standard genome sequencing and annotation.</title>
        <authorList>
            <consortium name="The Broad Institute Genomics Platform"/>
            <consortium name="The Broad Institute Genome Sequencing Center for Infectious Disease"/>
            <person name="Wu L."/>
            <person name="Ma J."/>
        </authorList>
    </citation>
    <scope>NUCLEOTIDE SEQUENCE [LARGE SCALE GENOMIC DNA]</scope>
    <source>
        <strain evidence="4">JCM 17214</strain>
    </source>
</reference>
<accession>A0ABP7MMZ8</accession>
<sequence length="241" mass="26374">MITTGGVASASARQGVFIVQLLQRIKRRMHELMADVARLAPDVAMQDRIATGHDVDEAILDAIGELHIDLVVMGAREHAPAFHLFTPDSHPERLVRLAPCAVLTVKHPAPHFEVRSIVFASDFSHEADRLMPQLRHLCITFPEATLHLLDVETSAEGYAAALDRVHAFADRHQLAAYEADVFNAPQVRAGIPRFAEEAHADLVVMLTHGHTGLQHLLHGNLAEGVAVQAAAPVLTFHPQEQ</sequence>
<evidence type="ECO:0000313" key="3">
    <source>
        <dbReference type="EMBL" id="GAA3925943.1"/>
    </source>
</evidence>
<name>A0ABP7MMZ8_9BACT</name>
<dbReference type="SUPFAM" id="SSF52402">
    <property type="entry name" value="Adenine nucleotide alpha hydrolases-like"/>
    <property type="match status" value="2"/>
</dbReference>
<dbReference type="EMBL" id="BAABDH010000016">
    <property type="protein sequence ID" value="GAA3925943.1"/>
    <property type="molecule type" value="Genomic_DNA"/>
</dbReference>
<dbReference type="PRINTS" id="PR01438">
    <property type="entry name" value="UNVRSLSTRESS"/>
</dbReference>
<dbReference type="Proteomes" id="UP001499909">
    <property type="component" value="Unassembled WGS sequence"/>
</dbReference>
<feature type="domain" description="UspA" evidence="2">
    <location>
        <begin position="142"/>
        <end position="235"/>
    </location>
</feature>
<dbReference type="Pfam" id="PF00582">
    <property type="entry name" value="Usp"/>
    <property type="match status" value="2"/>
</dbReference>
<protein>
    <submittedName>
        <fullName evidence="3">Universal stress protein</fullName>
    </submittedName>
</protein>
<dbReference type="CDD" id="cd00293">
    <property type="entry name" value="USP-like"/>
    <property type="match status" value="2"/>
</dbReference>
<dbReference type="InterPro" id="IPR014729">
    <property type="entry name" value="Rossmann-like_a/b/a_fold"/>
</dbReference>
<comment type="caution">
    <text evidence="3">The sequence shown here is derived from an EMBL/GenBank/DDBJ whole genome shotgun (WGS) entry which is preliminary data.</text>
</comment>
<proteinExistence type="inferred from homology"/>
<dbReference type="InterPro" id="IPR006016">
    <property type="entry name" value="UspA"/>
</dbReference>
<evidence type="ECO:0000256" key="1">
    <source>
        <dbReference type="ARBA" id="ARBA00008791"/>
    </source>
</evidence>
<feature type="domain" description="UspA" evidence="2">
    <location>
        <begin position="31"/>
        <end position="106"/>
    </location>
</feature>
<evidence type="ECO:0000313" key="4">
    <source>
        <dbReference type="Proteomes" id="UP001499909"/>
    </source>
</evidence>
<dbReference type="PANTHER" id="PTHR46268:SF6">
    <property type="entry name" value="UNIVERSAL STRESS PROTEIN UP12"/>
    <property type="match status" value="1"/>
</dbReference>
<gene>
    <name evidence="3" type="ORF">GCM10022406_09860</name>
</gene>
<dbReference type="InterPro" id="IPR006015">
    <property type="entry name" value="Universal_stress_UspA"/>
</dbReference>
<evidence type="ECO:0000259" key="2">
    <source>
        <dbReference type="Pfam" id="PF00582"/>
    </source>
</evidence>
<keyword evidence="4" id="KW-1185">Reference proteome</keyword>
<comment type="similarity">
    <text evidence="1">Belongs to the universal stress protein A family.</text>
</comment>
<dbReference type="PANTHER" id="PTHR46268">
    <property type="entry name" value="STRESS RESPONSE PROTEIN NHAX"/>
    <property type="match status" value="1"/>
</dbReference>
<dbReference type="Gene3D" id="3.40.50.620">
    <property type="entry name" value="HUPs"/>
    <property type="match status" value="2"/>
</dbReference>
<organism evidence="3 4">
    <name type="scientific">Hymenobacter algoricola</name>
    <dbReference type="NCBI Taxonomy" id="486267"/>
    <lineage>
        <taxon>Bacteria</taxon>
        <taxon>Pseudomonadati</taxon>
        <taxon>Bacteroidota</taxon>
        <taxon>Cytophagia</taxon>
        <taxon>Cytophagales</taxon>
        <taxon>Hymenobacteraceae</taxon>
        <taxon>Hymenobacter</taxon>
    </lineage>
</organism>